<reference evidence="2 3" key="1">
    <citation type="journal article" date="2021" name="BMC Genomics">
        <title>Datura genome reveals duplications of psychoactive alkaloid biosynthetic genes and high mutation rate following tissue culture.</title>
        <authorList>
            <person name="Rajewski A."/>
            <person name="Carter-House D."/>
            <person name="Stajich J."/>
            <person name="Litt A."/>
        </authorList>
    </citation>
    <scope>NUCLEOTIDE SEQUENCE [LARGE SCALE GENOMIC DNA]</scope>
    <source>
        <strain evidence="2">AR-01</strain>
    </source>
</reference>
<name>A0ABS8WMI8_DATST</name>
<comment type="caution">
    <text evidence="2">The sequence shown here is derived from an EMBL/GenBank/DDBJ whole genome shotgun (WGS) entry which is preliminary data.</text>
</comment>
<proteinExistence type="predicted"/>
<accession>A0ABS8WMI8</accession>
<organism evidence="2 3">
    <name type="scientific">Datura stramonium</name>
    <name type="common">Jimsonweed</name>
    <name type="synonym">Common thornapple</name>
    <dbReference type="NCBI Taxonomy" id="4076"/>
    <lineage>
        <taxon>Eukaryota</taxon>
        <taxon>Viridiplantae</taxon>
        <taxon>Streptophyta</taxon>
        <taxon>Embryophyta</taxon>
        <taxon>Tracheophyta</taxon>
        <taxon>Spermatophyta</taxon>
        <taxon>Magnoliopsida</taxon>
        <taxon>eudicotyledons</taxon>
        <taxon>Gunneridae</taxon>
        <taxon>Pentapetalae</taxon>
        <taxon>asterids</taxon>
        <taxon>lamiids</taxon>
        <taxon>Solanales</taxon>
        <taxon>Solanaceae</taxon>
        <taxon>Solanoideae</taxon>
        <taxon>Datureae</taxon>
        <taxon>Datura</taxon>
    </lineage>
</organism>
<dbReference type="Proteomes" id="UP000823775">
    <property type="component" value="Unassembled WGS sequence"/>
</dbReference>
<gene>
    <name evidence="2" type="ORF">HAX54_047912</name>
</gene>
<evidence type="ECO:0000256" key="1">
    <source>
        <dbReference type="SAM" id="MobiDB-lite"/>
    </source>
</evidence>
<feature type="non-terminal residue" evidence="2">
    <location>
        <position position="1"/>
    </location>
</feature>
<feature type="compositionally biased region" description="Polar residues" evidence="1">
    <location>
        <begin position="32"/>
        <end position="71"/>
    </location>
</feature>
<evidence type="ECO:0000313" key="2">
    <source>
        <dbReference type="EMBL" id="MCE3050705.1"/>
    </source>
</evidence>
<dbReference type="EMBL" id="JACEIK010007837">
    <property type="protein sequence ID" value="MCE3050705.1"/>
    <property type="molecule type" value="Genomic_DNA"/>
</dbReference>
<feature type="region of interest" description="Disordered" evidence="1">
    <location>
        <begin position="1"/>
        <end position="71"/>
    </location>
</feature>
<sequence length="71" mass="7777">EQVSKKQQEKRAHKELASKRALKDQLTESKSESNAGSSLVESYNISTNEADEPQTTRAQANSKSLLSVATL</sequence>
<protein>
    <submittedName>
        <fullName evidence="2">Uncharacterized protein</fullName>
    </submittedName>
</protein>
<feature type="compositionally biased region" description="Basic and acidic residues" evidence="1">
    <location>
        <begin position="1"/>
        <end position="31"/>
    </location>
</feature>
<keyword evidence="3" id="KW-1185">Reference proteome</keyword>
<feature type="non-terminal residue" evidence="2">
    <location>
        <position position="71"/>
    </location>
</feature>
<evidence type="ECO:0000313" key="3">
    <source>
        <dbReference type="Proteomes" id="UP000823775"/>
    </source>
</evidence>